<reference evidence="12 13" key="1">
    <citation type="journal article" date="2018" name="bioRxiv">
        <title>Evidence of independent acquisition and adaption of ultra-small bacteria to human hosts across the highly diverse yet reduced genomes of the phylum Saccharibacteria.</title>
        <authorList>
            <person name="McLean J.S."/>
            <person name="Bor B."/>
            <person name="To T.T."/>
            <person name="Liu Q."/>
            <person name="Kearns K.A."/>
            <person name="Solden L.M."/>
            <person name="Wrighton K.C."/>
            <person name="He X."/>
            <person name="Shi W."/>
        </authorList>
    </citation>
    <scope>NUCLEOTIDE SEQUENCE [LARGE SCALE GENOMIC DNA]</scope>
    <source>
        <strain evidence="12 13">TM7_CMJM_G6_1_HOT_870</strain>
    </source>
</reference>
<comment type="subcellular location">
    <subcellularLocation>
        <location evidence="8">Cytoplasm</location>
    </subcellularLocation>
</comment>
<comment type="catalytic activity">
    <reaction evidence="1 8 10">
        <text>Hydrolyzes single-stranded DNA or mismatched double-stranded DNA and polynucleotides, releasing free uracil.</text>
        <dbReference type="EC" id="3.2.2.27"/>
    </reaction>
</comment>
<keyword evidence="7 8" id="KW-0234">DNA repair</keyword>
<dbReference type="NCBIfam" id="TIGR00628">
    <property type="entry name" value="ung"/>
    <property type="match status" value="1"/>
</dbReference>
<name>A0ABY0FIB0_9BACT</name>
<evidence type="ECO:0000256" key="3">
    <source>
        <dbReference type="ARBA" id="ARBA00008184"/>
    </source>
</evidence>
<dbReference type="InterPro" id="IPR005122">
    <property type="entry name" value="Uracil-DNA_glycosylase-like"/>
</dbReference>
<accession>A0ABY0FIB0</accession>
<evidence type="ECO:0000256" key="9">
    <source>
        <dbReference type="PROSITE-ProRule" id="PRU10072"/>
    </source>
</evidence>
<dbReference type="SMART" id="SM00986">
    <property type="entry name" value="UDG"/>
    <property type="match status" value="1"/>
</dbReference>
<evidence type="ECO:0000256" key="5">
    <source>
        <dbReference type="ARBA" id="ARBA00022763"/>
    </source>
</evidence>
<dbReference type="Gene3D" id="3.40.470.10">
    <property type="entry name" value="Uracil-DNA glycosylase-like domain"/>
    <property type="match status" value="1"/>
</dbReference>
<feature type="domain" description="Uracil-DNA glycosylase-like" evidence="11">
    <location>
        <begin position="48"/>
        <end position="209"/>
    </location>
</feature>
<comment type="similarity">
    <text evidence="3 8 10">Belongs to the uracil-DNA glycosylase (UDG) superfamily. UNG family.</text>
</comment>
<evidence type="ECO:0000256" key="8">
    <source>
        <dbReference type="HAMAP-Rule" id="MF_00148"/>
    </source>
</evidence>
<sequence length="219" mass="25240">MNNYSSWREVIEDEAKKPYFKKVMQYVDRQRTVKNIYPLRKEMFSCFQKCPLSKVKVVIIGQDPYYGEGQAHGMSFSVKEGVKIPPSLQNIFKELKEDIGIKELPQSGNLERWARQGVLLMNTSWSVEKGKPASHSNIGWMEFTENILKVLNNLDKPLVFLLWGSHAQKVGKIITNPIHLKIETSHPSPLSAHRGFFGSKPFSKTNEFLQKNSQDEINW</sequence>
<evidence type="ECO:0000259" key="11">
    <source>
        <dbReference type="SMART" id="SM00986"/>
    </source>
</evidence>
<evidence type="ECO:0000256" key="6">
    <source>
        <dbReference type="ARBA" id="ARBA00022801"/>
    </source>
</evidence>
<evidence type="ECO:0000256" key="7">
    <source>
        <dbReference type="ARBA" id="ARBA00023204"/>
    </source>
</evidence>
<dbReference type="PANTHER" id="PTHR11264">
    <property type="entry name" value="URACIL-DNA GLYCOSYLASE"/>
    <property type="match status" value="1"/>
</dbReference>
<dbReference type="SUPFAM" id="SSF52141">
    <property type="entry name" value="Uracil-DNA glycosylase-like"/>
    <property type="match status" value="1"/>
</dbReference>
<comment type="caution">
    <text evidence="12">The sequence shown here is derived from an EMBL/GenBank/DDBJ whole genome shotgun (WGS) entry which is preliminary data.</text>
</comment>
<dbReference type="NCBIfam" id="NF003591">
    <property type="entry name" value="PRK05254.1-4"/>
    <property type="match status" value="1"/>
</dbReference>
<keyword evidence="12" id="KW-0326">Glycosidase</keyword>
<dbReference type="InterPro" id="IPR018085">
    <property type="entry name" value="Ura-DNA_Glyclase_AS"/>
</dbReference>
<evidence type="ECO:0000313" key="12">
    <source>
        <dbReference type="EMBL" id="RYC72670.1"/>
    </source>
</evidence>
<evidence type="ECO:0000256" key="2">
    <source>
        <dbReference type="ARBA" id="ARBA00002631"/>
    </source>
</evidence>
<dbReference type="Proteomes" id="UP001190925">
    <property type="component" value="Unassembled WGS sequence"/>
</dbReference>
<dbReference type="PROSITE" id="PS00130">
    <property type="entry name" value="U_DNA_GLYCOSYLASE"/>
    <property type="match status" value="1"/>
</dbReference>
<gene>
    <name evidence="8 12" type="primary">ung</name>
    <name evidence="12" type="ORF">G6CMJM_00319</name>
</gene>
<dbReference type="NCBIfam" id="NF003592">
    <property type="entry name" value="PRK05254.1-5"/>
    <property type="match status" value="1"/>
</dbReference>
<evidence type="ECO:0000256" key="10">
    <source>
        <dbReference type="RuleBase" id="RU003780"/>
    </source>
</evidence>
<keyword evidence="8" id="KW-0963">Cytoplasm</keyword>
<dbReference type="InterPro" id="IPR002043">
    <property type="entry name" value="UDG_fam1"/>
</dbReference>
<keyword evidence="6 8" id="KW-0378">Hydrolase</keyword>
<dbReference type="InterPro" id="IPR036895">
    <property type="entry name" value="Uracil-DNA_glycosylase-like_sf"/>
</dbReference>
<dbReference type="RefSeq" id="WP_129718735.1">
    <property type="nucleotide sequence ID" value="NZ_PRLK01000004.1"/>
</dbReference>
<dbReference type="CDD" id="cd10027">
    <property type="entry name" value="UDG-F1-like"/>
    <property type="match status" value="1"/>
</dbReference>
<feature type="active site" description="Proton acceptor" evidence="8 9">
    <location>
        <position position="63"/>
    </location>
</feature>
<dbReference type="GO" id="GO:0004844">
    <property type="term" value="F:uracil DNA N-glycosylase activity"/>
    <property type="evidence" value="ECO:0007669"/>
    <property type="project" value="UniProtKB-EC"/>
</dbReference>
<evidence type="ECO:0000313" key="13">
    <source>
        <dbReference type="Proteomes" id="UP001190925"/>
    </source>
</evidence>
<protein>
    <recommendedName>
        <fullName evidence="4 8">Uracil-DNA glycosylase</fullName>
        <shortName evidence="8">UDG</shortName>
        <ecNumber evidence="4 8">3.2.2.27</ecNumber>
    </recommendedName>
</protein>
<dbReference type="Pfam" id="PF03167">
    <property type="entry name" value="UDG"/>
    <property type="match status" value="1"/>
</dbReference>
<dbReference type="NCBIfam" id="NF003588">
    <property type="entry name" value="PRK05254.1-1"/>
    <property type="match status" value="1"/>
</dbReference>
<reference evidence="12 13" key="2">
    <citation type="journal article" date="2020" name="Cell Rep.">
        <title>Acquisition and Adaptation of Ultra-small Parasitic Reduced Genome Bacteria to Mammalian Hosts.</title>
        <authorList>
            <person name="McLean J.S."/>
            <person name="Bor B."/>
            <person name="Kerns K.A."/>
            <person name="Liu Q."/>
            <person name="To T.T."/>
            <person name="Solden L."/>
            <person name="Hendrickson E.L."/>
            <person name="Wrighton K."/>
            <person name="Shi W."/>
            <person name="He X."/>
        </authorList>
    </citation>
    <scope>NUCLEOTIDE SEQUENCE [LARGE SCALE GENOMIC DNA]</scope>
    <source>
        <strain evidence="12 13">TM7_CMJM_G6_1_HOT_870</strain>
    </source>
</reference>
<evidence type="ECO:0000256" key="1">
    <source>
        <dbReference type="ARBA" id="ARBA00001400"/>
    </source>
</evidence>
<dbReference type="SMART" id="SM00987">
    <property type="entry name" value="UreE_C"/>
    <property type="match status" value="1"/>
</dbReference>
<comment type="function">
    <text evidence="2 8 10">Excises uracil residues from the DNA which can arise as a result of misincorporation of dUMP residues by DNA polymerase or due to deamination of cytosine.</text>
</comment>
<dbReference type="EMBL" id="PRLK01000004">
    <property type="protein sequence ID" value="RYC72670.1"/>
    <property type="molecule type" value="Genomic_DNA"/>
</dbReference>
<proteinExistence type="inferred from homology"/>
<keyword evidence="5 8" id="KW-0227">DNA damage</keyword>
<dbReference type="HAMAP" id="MF_00148">
    <property type="entry name" value="UDG"/>
    <property type="match status" value="1"/>
</dbReference>
<dbReference type="PANTHER" id="PTHR11264:SF0">
    <property type="entry name" value="URACIL-DNA GLYCOSYLASE"/>
    <property type="match status" value="1"/>
</dbReference>
<evidence type="ECO:0000256" key="4">
    <source>
        <dbReference type="ARBA" id="ARBA00012030"/>
    </source>
</evidence>
<organism evidence="12 13">
    <name type="scientific">Candidatus Nanogingivalis gingivitcus</name>
    <dbReference type="NCBI Taxonomy" id="2171992"/>
    <lineage>
        <taxon>Bacteria</taxon>
        <taxon>Candidatus Saccharimonadota</taxon>
        <taxon>Candidatus Nanosyncoccalia</taxon>
        <taxon>Candidatus Nanogingivales</taxon>
        <taxon>Candidatus Nanogingivalaceae</taxon>
        <taxon>Candidatus Nanogingivalis</taxon>
    </lineage>
</organism>
<dbReference type="NCBIfam" id="NF003589">
    <property type="entry name" value="PRK05254.1-2"/>
    <property type="match status" value="1"/>
</dbReference>
<dbReference type="EC" id="3.2.2.27" evidence="4 8"/>
<keyword evidence="13" id="KW-1185">Reference proteome</keyword>